<evidence type="ECO:0000259" key="2">
    <source>
        <dbReference type="Pfam" id="PF00535"/>
    </source>
</evidence>
<keyword evidence="1" id="KW-0812">Transmembrane</keyword>
<proteinExistence type="predicted"/>
<dbReference type="PANTHER" id="PTHR48090">
    <property type="entry name" value="UNDECAPRENYL-PHOSPHATE 4-DEOXY-4-FORMAMIDO-L-ARABINOSE TRANSFERASE-RELATED"/>
    <property type="match status" value="1"/>
</dbReference>
<dbReference type="PANTHER" id="PTHR48090:SF7">
    <property type="entry name" value="RFBJ PROTEIN"/>
    <property type="match status" value="1"/>
</dbReference>
<name>A0ABU3X251_9EURY</name>
<feature type="domain" description="Glycosyltransferase 2-like" evidence="2">
    <location>
        <begin position="1"/>
        <end position="156"/>
    </location>
</feature>
<dbReference type="EMBL" id="WBKO01000002">
    <property type="protein sequence ID" value="MDV2482144.1"/>
    <property type="molecule type" value="Genomic_DNA"/>
</dbReference>
<keyword evidence="1" id="KW-0472">Membrane</keyword>
<organism evidence="3 4">
    <name type="scientific">Methanoculleus caldifontis</name>
    <dbReference type="NCBI Taxonomy" id="2651577"/>
    <lineage>
        <taxon>Archaea</taxon>
        <taxon>Methanobacteriati</taxon>
        <taxon>Methanobacteriota</taxon>
        <taxon>Stenosarchaea group</taxon>
        <taxon>Methanomicrobia</taxon>
        <taxon>Methanomicrobiales</taxon>
        <taxon>Methanomicrobiaceae</taxon>
        <taxon>Methanoculleus</taxon>
    </lineage>
</organism>
<dbReference type="InterPro" id="IPR001173">
    <property type="entry name" value="Glyco_trans_2-like"/>
</dbReference>
<dbReference type="Proteomes" id="UP001281203">
    <property type="component" value="Unassembled WGS sequence"/>
</dbReference>
<protein>
    <submittedName>
        <fullName evidence="3">Glycosyltransferase family 2 protein</fullName>
    </submittedName>
</protein>
<comment type="caution">
    <text evidence="3">The sequence shown here is derived from an EMBL/GenBank/DDBJ whole genome shotgun (WGS) entry which is preliminary data.</text>
</comment>
<reference evidence="3 4" key="1">
    <citation type="submission" date="2019-10" db="EMBL/GenBank/DDBJ databases">
        <title>Isolation and characterization of Methanoculleus sp. Wushi-C6 from a hot spring well.</title>
        <authorList>
            <person name="Chen S.-C."/>
            <person name="Lan Z.-H."/>
            <person name="You Y.-T."/>
            <person name="Lai M.-C."/>
        </authorList>
    </citation>
    <scope>NUCLEOTIDE SEQUENCE [LARGE SCALE GENOMIC DNA]</scope>
    <source>
        <strain evidence="3 4">Wushi-C6</strain>
    </source>
</reference>
<evidence type="ECO:0000313" key="4">
    <source>
        <dbReference type="Proteomes" id="UP001281203"/>
    </source>
</evidence>
<evidence type="ECO:0000313" key="3">
    <source>
        <dbReference type="EMBL" id="MDV2482144.1"/>
    </source>
</evidence>
<dbReference type="SUPFAM" id="SSF53448">
    <property type="entry name" value="Nucleotide-diphospho-sugar transferases"/>
    <property type="match status" value="1"/>
</dbReference>
<dbReference type="InterPro" id="IPR029044">
    <property type="entry name" value="Nucleotide-diphossugar_trans"/>
</dbReference>
<dbReference type="InterPro" id="IPR050256">
    <property type="entry name" value="Glycosyltransferase_2"/>
</dbReference>
<gene>
    <name evidence="3" type="ORF">F8E02_09065</name>
</gene>
<keyword evidence="4" id="KW-1185">Reference proteome</keyword>
<feature type="transmembrane region" description="Helical" evidence="1">
    <location>
        <begin position="252"/>
        <end position="285"/>
    </location>
</feature>
<keyword evidence="1" id="KW-1133">Transmembrane helix</keyword>
<accession>A0ABU3X251</accession>
<dbReference type="Pfam" id="PF00535">
    <property type="entry name" value="Glycos_transf_2"/>
    <property type="match status" value="1"/>
</dbReference>
<evidence type="ECO:0000256" key="1">
    <source>
        <dbReference type="SAM" id="Phobius"/>
    </source>
</evidence>
<sequence length="326" mass="35551">MPAYNEEAYIAKTIVGAQQHADKVLVVDDGSNDDTVRIARALGAIVVRHETNKGYGGALQTIFCTAREMGAEELVVIDADGQHNSGDIPRLLAELRQGNDVVIGSRFVEGMESYIPRYRKVGMKVLDTATTIAGTNLAITDSQSGFRAYGRRAIEAIRISGAGMSAGSEILIQISDHRLKVAEVPIQVRYDIEGTSSKDPVSHGIEVLMNIVRLVSLRRPLVFFGIPGLTFTLFGLGAEIHTFSEYYRTSQFHYILFTGGFSMLILGLLLVAVGMILYSLVQIILQGQGEGKRVFSEPGAVVTFAPTEKTREGEERTPYPLEGIPE</sequence>
<feature type="transmembrane region" description="Helical" evidence="1">
    <location>
        <begin position="221"/>
        <end position="240"/>
    </location>
</feature>
<dbReference type="CDD" id="cd04179">
    <property type="entry name" value="DPM_DPG-synthase_like"/>
    <property type="match status" value="1"/>
</dbReference>
<dbReference type="Gene3D" id="3.90.550.10">
    <property type="entry name" value="Spore Coat Polysaccharide Biosynthesis Protein SpsA, Chain A"/>
    <property type="match status" value="1"/>
</dbReference>